<dbReference type="Proteomes" id="UP000432516">
    <property type="component" value="Unassembled WGS sequence"/>
</dbReference>
<evidence type="ECO:0000313" key="3">
    <source>
        <dbReference type="Proteomes" id="UP000432516"/>
    </source>
</evidence>
<reference evidence="2 3" key="1">
    <citation type="journal article" date="2019" name="Nat. Med.">
        <title>A library of human gut bacterial isolates paired with longitudinal multiomics data enables mechanistic microbiome research.</title>
        <authorList>
            <person name="Poyet M."/>
            <person name="Groussin M."/>
            <person name="Gibbons S.M."/>
            <person name="Avila-Pacheco J."/>
            <person name="Jiang X."/>
            <person name="Kearney S.M."/>
            <person name="Perrotta A.R."/>
            <person name="Berdy B."/>
            <person name="Zhao S."/>
            <person name="Lieberman T.D."/>
            <person name="Swanson P.K."/>
            <person name="Smith M."/>
            <person name="Roesemann S."/>
            <person name="Alexander J.E."/>
            <person name="Rich S.A."/>
            <person name="Livny J."/>
            <person name="Vlamakis H."/>
            <person name="Clish C."/>
            <person name="Bullock K."/>
            <person name="Deik A."/>
            <person name="Scott J."/>
            <person name="Pierce K.A."/>
            <person name="Xavier R.J."/>
            <person name="Alm E.J."/>
        </authorList>
    </citation>
    <scope>NUCLEOTIDE SEQUENCE [LARGE SCALE GENOMIC DNA]</scope>
    <source>
        <strain evidence="2 3">BIOML-A2</strain>
    </source>
</reference>
<dbReference type="EMBL" id="WKNE01000161">
    <property type="protein sequence ID" value="MRZ57738.1"/>
    <property type="molecule type" value="Genomic_DNA"/>
</dbReference>
<evidence type="ECO:0000313" key="2">
    <source>
        <dbReference type="EMBL" id="MRZ57738.1"/>
    </source>
</evidence>
<feature type="coiled-coil region" evidence="1">
    <location>
        <begin position="90"/>
        <end position="117"/>
    </location>
</feature>
<accession>A0A7K0I512</accession>
<evidence type="ECO:0000256" key="1">
    <source>
        <dbReference type="SAM" id="Coils"/>
    </source>
</evidence>
<gene>
    <name evidence="2" type="ORF">GKD68_23985</name>
</gene>
<dbReference type="AlphaFoldDB" id="A0A7K0I512"/>
<keyword evidence="1" id="KW-0175">Coiled coil</keyword>
<proteinExistence type="predicted"/>
<protein>
    <submittedName>
        <fullName evidence="2">Uncharacterized protein</fullName>
    </submittedName>
</protein>
<sequence>MFTCFAARKASNSHAEETDRSVRNLGHHVWRQAAQVEAVTRYEDDVKEVADWIDEQLPYEVTARLIGGKRAKEVTNAQKEKALAEKALAKSALKQRQKSAQAEKKQAEMAYEEYAKSRIDLNKFRDL</sequence>
<organism evidence="2 3">
    <name type="scientific">Parabacteroides distasonis</name>
    <dbReference type="NCBI Taxonomy" id="823"/>
    <lineage>
        <taxon>Bacteria</taxon>
        <taxon>Pseudomonadati</taxon>
        <taxon>Bacteroidota</taxon>
        <taxon>Bacteroidia</taxon>
        <taxon>Bacteroidales</taxon>
        <taxon>Tannerellaceae</taxon>
        <taxon>Parabacteroides</taxon>
    </lineage>
</organism>
<comment type="caution">
    <text evidence="2">The sequence shown here is derived from an EMBL/GenBank/DDBJ whole genome shotgun (WGS) entry which is preliminary data.</text>
</comment>
<name>A0A7K0I512_PARDI</name>